<name>M2ZIK7_9PSEU</name>
<accession>M2ZIK7</accession>
<feature type="region of interest" description="Disordered" evidence="1">
    <location>
        <begin position="104"/>
        <end position="127"/>
    </location>
</feature>
<dbReference type="EMBL" id="AOHO01000047">
    <property type="protein sequence ID" value="EME60753.1"/>
    <property type="molecule type" value="Genomic_DNA"/>
</dbReference>
<comment type="caution">
    <text evidence="2">The sequence shown here is derived from an EMBL/GenBank/DDBJ whole genome shotgun (WGS) entry which is preliminary data.</text>
</comment>
<organism evidence="2 3">
    <name type="scientific">Amycolatopsis decaplanina DSM 44594</name>
    <dbReference type="NCBI Taxonomy" id="1284240"/>
    <lineage>
        <taxon>Bacteria</taxon>
        <taxon>Bacillati</taxon>
        <taxon>Actinomycetota</taxon>
        <taxon>Actinomycetes</taxon>
        <taxon>Pseudonocardiales</taxon>
        <taxon>Pseudonocardiaceae</taxon>
        <taxon>Amycolatopsis</taxon>
    </lineage>
</organism>
<dbReference type="AlphaFoldDB" id="M2ZIK7"/>
<dbReference type="Proteomes" id="UP000054226">
    <property type="component" value="Unassembled WGS sequence"/>
</dbReference>
<sequence>MVDVVGFGEAEEVAGEGAVEGVGLVLEGGVLLVDGGGVTLETGGACSASAALAASTSGEPAVVSHIDAGSAVATAAAIPAGSFHCGALFLRCLPAISLITHHFGDGNSRRGPRAPGNITKRTRQCHA</sequence>
<evidence type="ECO:0000256" key="1">
    <source>
        <dbReference type="SAM" id="MobiDB-lite"/>
    </source>
</evidence>
<proteinExistence type="predicted"/>
<protein>
    <submittedName>
        <fullName evidence="2">Uncharacterized protein</fullName>
    </submittedName>
</protein>
<evidence type="ECO:0000313" key="3">
    <source>
        <dbReference type="Proteomes" id="UP000054226"/>
    </source>
</evidence>
<gene>
    <name evidence="2" type="ORF">H074_11517</name>
</gene>
<reference evidence="2 3" key="1">
    <citation type="journal article" date="2013" name="Genome Announc.">
        <title>Draft Genome Sequence of Amycolatopsis decaplanina Strain DSM 44594T.</title>
        <authorList>
            <person name="Kaur N."/>
            <person name="Kumar S."/>
            <person name="Bala M."/>
            <person name="Raghava G.P."/>
            <person name="Mayilraj S."/>
        </authorList>
    </citation>
    <scope>NUCLEOTIDE SEQUENCE [LARGE SCALE GENOMIC DNA]</scope>
    <source>
        <strain evidence="2 3">DSM 44594</strain>
    </source>
</reference>
<keyword evidence="3" id="KW-1185">Reference proteome</keyword>
<evidence type="ECO:0000313" key="2">
    <source>
        <dbReference type="EMBL" id="EME60753.1"/>
    </source>
</evidence>